<keyword evidence="4" id="KW-0472">Membrane</keyword>
<reference evidence="7" key="1">
    <citation type="journal article" date="2024" name="Gigascience">
        <title>Chromosome-level genome of the poultry shaft louse Menopon gallinae provides insight into the host-switching and adaptive evolution of parasitic lice.</title>
        <authorList>
            <person name="Xu Y."/>
            <person name="Ma L."/>
            <person name="Liu S."/>
            <person name="Liang Y."/>
            <person name="Liu Q."/>
            <person name="He Z."/>
            <person name="Tian L."/>
            <person name="Duan Y."/>
            <person name="Cai W."/>
            <person name="Li H."/>
            <person name="Song F."/>
        </authorList>
    </citation>
    <scope>NUCLEOTIDE SEQUENCE</scope>
    <source>
        <strain evidence="7">Cailab_2023a</strain>
    </source>
</reference>
<protein>
    <submittedName>
        <fullName evidence="7">Uncharacterized protein</fullName>
    </submittedName>
</protein>
<name>A0AAW2IHG0_9NEOP</name>
<evidence type="ECO:0000313" key="7">
    <source>
        <dbReference type="EMBL" id="KAL0281614.1"/>
    </source>
</evidence>
<organism evidence="7">
    <name type="scientific">Menopon gallinae</name>
    <name type="common">poultry shaft louse</name>
    <dbReference type="NCBI Taxonomy" id="328185"/>
    <lineage>
        <taxon>Eukaryota</taxon>
        <taxon>Metazoa</taxon>
        <taxon>Ecdysozoa</taxon>
        <taxon>Arthropoda</taxon>
        <taxon>Hexapoda</taxon>
        <taxon>Insecta</taxon>
        <taxon>Pterygota</taxon>
        <taxon>Neoptera</taxon>
        <taxon>Paraneoptera</taxon>
        <taxon>Psocodea</taxon>
        <taxon>Troctomorpha</taxon>
        <taxon>Phthiraptera</taxon>
        <taxon>Amblycera</taxon>
        <taxon>Menoponidae</taxon>
        <taxon>Menopon</taxon>
    </lineage>
</organism>
<gene>
    <name evidence="7" type="ORF">PYX00_002548</name>
</gene>
<evidence type="ECO:0000256" key="4">
    <source>
        <dbReference type="ARBA" id="ARBA00023136"/>
    </source>
</evidence>
<evidence type="ECO:0000256" key="1">
    <source>
        <dbReference type="ARBA" id="ARBA00004141"/>
    </source>
</evidence>
<evidence type="ECO:0000256" key="6">
    <source>
        <dbReference type="ARBA" id="ARBA00029445"/>
    </source>
</evidence>
<keyword evidence="2" id="KW-0812">Transmembrane</keyword>
<comment type="caution">
    <text evidence="7">The sequence shown here is derived from an EMBL/GenBank/DDBJ whole genome shotgun (WGS) entry which is preliminary data.</text>
</comment>
<evidence type="ECO:0000256" key="5">
    <source>
        <dbReference type="ARBA" id="ARBA00023180"/>
    </source>
</evidence>
<dbReference type="PANTHER" id="PTHR15819">
    <property type="entry name" value="TRANSMEMBRANE PROTEIN FAM155"/>
    <property type="match status" value="1"/>
</dbReference>
<dbReference type="GO" id="GO:0098703">
    <property type="term" value="P:calcium ion import across plasma membrane"/>
    <property type="evidence" value="ECO:0007669"/>
    <property type="project" value="TreeGrafter"/>
</dbReference>
<dbReference type="EMBL" id="JARGDH010000001">
    <property type="protein sequence ID" value="KAL0281614.1"/>
    <property type="molecule type" value="Genomic_DNA"/>
</dbReference>
<keyword evidence="3" id="KW-1133">Transmembrane helix</keyword>
<keyword evidence="5" id="KW-0325">Glycoprotein</keyword>
<dbReference type="AlphaFoldDB" id="A0AAW2IHG0"/>
<comment type="subcellular location">
    <subcellularLocation>
        <location evidence="1">Membrane</location>
        <topology evidence="1">Multi-pass membrane protein</topology>
    </subcellularLocation>
</comment>
<proteinExistence type="inferred from homology"/>
<accession>A0AAW2IHG0</accession>
<dbReference type="InterPro" id="IPR055288">
    <property type="entry name" value="NALCN_aux_factor_1/2"/>
</dbReference>
<dbReference type="GO" id="GO:0015275">
    <property type="term" value="F:stretch-activated, monoatomic cation-selective, calcium channel activity"/>
    <property type="evidence" value="ECO:0007669"/>
    <property type="project" value="TreeGrafter"/>
</dbReference>
<dbReference type="PANTHER" id="PTHR15819:SF11">
    <property type="entry name" value="MID1, ISOFORM A"/>
    <property type="match status" value="1"/>
</dbReference>
<evidence type="ECO:0000256" key="2">
    <source>
        <dbReference type="ARBA" id="ARBA00022692"/>
    </source>
</evidence>
<sequence>MPLAFSTGTSSHLKNTLQKRKFKIKAVVLLHILIPGVMLSSLKTINPWLSACDLAQPAPPDLQGSCSAGHLSPRTMPHRDGEMLSCPMSCPLNQSSSDSQCLAYLDETRRNAICNFSSGSGSEWLKNFLGQIRLRHCCEYKIIESLSGTLLERVLGGKEECYQIIDSLVDVDNLAARVSCEFTEVLSRFDCGQPYSVRFSCEDCKVSPSDVFP</sequence>
<comment type="similarity">
    <text evidence="6">Belongs to the NALF family.</text>
</comment>
<dbReference type="GO" id="GO:0005886">
    <property type="term" value="C:plasma membrane"/>
    <property type="evidence" value="ECO:0007669"/>
    <property type="project" value="TreeGrafter"/>
</dbReference>
<evidence type="ECO:0000256" key="3">
    <source>
        <dbReference type="ARBA" id="ARBA00022989"/>
    </source>
</evidence>